<dbReference type="GO" id="GO:0046872">
    <property type="term" value="F:metal ion binding"/>
    <property type="evidence" value="ECO:0007669"/>
    <property type="project" value="UniProtKB-KW"/>
</dbReference>
<evidence type="ECO:0000256" key="1">
    <source>
        <dbReference type="ARBA" id="ARBA00022723"/>
    </source>
</evidence>
<dbReference type="STRING" id="743718.Isova_1773"/>
<proteinExistence type="predicted"/>
<dbReference type="EMBL" id="CP002810">
    <property type="protein sequence ID" value="AEG44520.1"/>
    <property type="molecule type" value="Genomic_DNA"/>
</dbReference>
<gene>
    <name evidence="5" type="ordered locus">Isova_1773</name>
</gene>
<accession>F6FWE6</accession>
<feature type="region of interest" description="Disordered" evidence="3">
    <location>
        <begin position="43"/>
        <end position="73"/>
    </location>
</feature>
<dbReference type="KEGG" id="iva:Isova_1773"/>
<keyword evidence="6" id="KW-1185">Reference proteome</keyword>
<dbReference type="eggNOG" id="COG3291">
    <property type="taxonomic scope" value="Bacteria"/>
</dbReference>
<dbReference type="InterPro" id="IPR028871">
    <property type="entry name" value="BlueCu_1_BS"/>
</dbReference>
<evidence type="ECO:0000313" key="5">
    <source>
        <dbReference type="EMBL" id="AEG44520.1"/>
    </source>
</evidence>
<protein>
    <recommendedName>
        <fullName evidence="4">Ig-like domain-containing protein</fullName>
    </recommendedName>
</protein>
<reference evidence="5 6" key="1">
    <citation type="submission" date="2011-05" db="EMBL/GenBank/DDBJ databases">
        <title>Complete sequence of Isoptericola variabilis 225.</title>
        <authorList>
            <consortium name="US DOE Joint Genome Institute"/>
            <person name="Lucas S."/>
            <person name="Han J."/>
            <person name="Lapidus A."/>
            <person name="Cheng J.-F."/>
            <person name="Goodwin L."/>
            <person name="Pitluck S."/>
            <person name="Peters L."/>
            <person name="Mikhailova N."/>
            <person name="Zeytun A."/>
            <person name="Han C."/>
            <person name="Tapia R."/>
            <person name="Land M."/>
            <person name="Hauser L."/>
            <person name="Kyrpides N."/>
            <person name="Ivanova N."/>
            <person name="Pagani I."/>
            <person name="Siebers A."/>
            <person name="Allgaier M."/>
            <person name="Thelen M."/>
            <person name="Hugenholtz P."/>
            <person name="Gladden J."/>
            <person name="Woyke T."/>
        </authorList>
    </citation>
    <scope>NUCLEOTIDE SEQUENCE [LARGE SCALE GENOMIC DNA]</scope>
    <source>
        <strain evidence="6">225</strain>
    </source>
</reference>
<dbReference type="InterPro" id="IPR058094">
    <property type="entry name" value="Ig-like_OmpL47-like"/>
</dbReference>
<sequence length="839" mass="84737">MSSEKLHRRRPGGRRLLPRSSVVAGALTGALVLAGLVPVAAAAPRPAPASGPVAATTTTTTTTTVTTDTSTTAAEQSAEQVLTWTANNSVTAYASAPATAVAGPATIVFDNSVTAGNTIGMSHTLTFDTTTPGYNHDVTLDILANPWDTNRGVHEAQVVLTPGTYRYFCAIPGHGTMAGELVVTDGGGQDDTTAPTVTAEVTGEQDADGAYVGAATVTLSAADDSSGVASIEYDLDDAGYTAYTAPVAVDTPGAHTLRYRATDNAGNVSEVGTVTFTVASPDPGDVTAPTVTAEVAGERDDDGAYVGSATVTLSATDDDSGVASIEYDLDGAGYVEYTGPIVIDEPGMHMVGYRATDEAGNTSEAGMVHLVVVEEPVEDTTPPTVSAEVAGEQDADGAYVGAATVTLAATDDRSGVASIEYDLDGAGFTAYTGAVVVDTPGAHTLAYRATDGAGNVSQAGSVSFTVVEPVEEDTTPPTVAAQVTGDMDGDGAYVGSATVVLTAEDAGSGVATVEYELDGGGFATYTGPVAVDAPGTHTVRFRAIDNAGNVSEPGSVTFTVVEPEPDDTTAPTVEAQVLGEQDAHGRYVGSATVVLSAADTGSGVATVEYEVDGAGFVEYTDPVVLDTPGTYAVRYRAVDNAGNVSVPASLGLTVVAADEEPADTTAPTVSAEVAGDLGDDGAYLGSATVTITAQDDGSGVASIEYALGDGPFQEYTGPVTVSAAGSHELRFRATDEAGNTSEVESVTFRVAHDGTDACPASDERPTVVVAGVVTTVPNVDTGNGCTINDLVDEDGAYANHGAFVAHVRELADRLVADGHIGPKDRPRLVSAAARSDVGR</sequence>
<dbReference type="HOGENOM" id="CLU_338833_0_0_11"/>
<dbReference type="Gene3D" id="2.60.40.10">
    <property type="entry name" value="Immunoglobulins"/>
    <property type="match status" value="4"/>
</dbReference>
<dbReference type="InterPro" id="IPR008972">
    <property type="entry name" value="Cupredoxin"/>
</dbReference>
<evidence type="ECO:0000256" key="2">
    <source>
        <dbReference type="ARBA" id="ARBA00023008"/>
    </source>
</evidence>
<dbReference type="GO" id="GO:0005975">
    <property type="term" value="P:carbohydrate metabolic process"/>
    <property type="evidence" value="ECO:0007669"/>
    <property type="project" value="UniProtKB-ARBA"/>
</dbReference>
<dbReference type="Gene3D" id="3.30.1920.20">
    <property type="match status" value="1"/>
</dbReference>
<feature type="domain" description="Ig-like" evidence="4">
    <location>
        <begin position="677"/>
        <end position="749"/>
    </location>
</feature>
<dbReference type="InterPro" id="IPR013783">
    <property type="entry name" value="Ig-like_fold"/>
</dbReference>
<organism evidence="6">
    <name type="scientific">Isoptericola variabilis (strain 225)</name>
    <dbReference type="NCBI Taxonomy" id="743718"/>
    <lineage>
        <taxon>Bacteria</taxon>
        <taxon>Bacillati</taxon>
        <taxon>Actinomycetota</taxon>
        <taxon>Actinomycetes</taxon>
        <taxon>Micrococcales</taxon>
        <taxon>Promicromonosporaceae</taxon>
        <taxon>Isoptericola</taxon>
    </lineage>
</organism>
<keyword evidence="2" id="KW-0186">Copper</keyword>
<dbReference type="eggNOG" id="COG3386">
    <property type="taxonomic scope" value="Bacteria"/>
</dbReference>
<evidence type="ECO:0000256" key="3">
    <source>
        <dbReference type="SAM" id="MobiDB-lite"/>
    </source>
</evidence>
<dbReference type="PROSITE" id="PS00196">
    <property type="entry name" value="COPPER_BLUE"/>
    <property type="match status" value="1"/>
</dbReference>
<evidence type="ECO:0000259" key="4">
    <source>
        <dbReference type="Pfam" id="PF12245"/>
    </source>
</evidence>
<dbReference type="SUPFAM" id="SSF49503">
    <property type="entry name" value="Cupredoxins"/>
    <property type="match status" value="1"/>
</dbReference>
<dbReference type="NCBIfam" id="NF047446">
    <property type="entry name" value="barrel_OmpL47"/>
    <property type="match status" value="6"/>
</dbReference>
<dbReference type="InterPro" id="IPR022038">
    <property type="entry name" value="Ig-like_bact"/>
</dbReference>
<evidence type="ECO:0000313" key="6">
    <source>
        <dbReference type="Proteomes" id="UP000009236"/>
    </source>
</evidence>
<dbReference type="Gene3D" id="2.60.40.420">
    <property type="entry name" value="Cupredoxins - blue copper proteins"/>
    <property type="match status" value="1"/>
</dbReference>
<dbReference type="Proteomes" id="UP000009236">
    <property type="component" value="Chromosome"/>
</dbReference>
<dbReference type="RefSeq" id="WP_013838912.1">
    <property type="nucleotide sequence ID" value="NC_015588.1"/>
</dbReference>
<dbReference type="AlphaFoldDB" id="F6FWE6"/>
<name>F6FWE6_ISOV2</name>
<dbReference type="Pfam" id="PF12245">
    <property type="entry name" value="Big_3_2"/>
    <property type="match status" value="1"/>
</dbReference>
<keyword evidence="1" id="KW-0479">Metal-binding</keyword>